<name>A0A9J5YJP2_SOLCO</name>
<sequence length="102" mass="11689">MELNDHTFKKEYQRKTFSSSAASGFFVRRSPATVSVKCVLLRLYQASLFVGVQPPFQWWKLRLVPIAVPKKIQESKVLILKEQGSGHQVDETISCKLQHTLQ</sequence>
<comment type="caution">
    <text evidence="1">The sequence shown here is derived from an EMBL/GenBank/DDBJ whole genome shotgun (WGS) entry which is preliminary data.</text>
</comment>
<reference evidence="1 2" key="1">
    <citation type="submission" date="2020-09" db="EMBL/GenBank/DDBJ databases">
        <title>De no assembly of potato wild relative species, Solanum commersonii.</title>
        <authorList>
            <person name="Cho K."/>
        </authorList>
    </citation>
    <scope>NUCLEOTIDE SEQUENCE [LARGE SCALE GENOMIC DNA]</scope>
    <source>
        <strain evidence="1">LZ3.2</strain>
        <tissue evidence="1">Leaf</tissue>
    </source>
</reference>
<keyword evidence="2" id="KW-1185">Reference proteome</keyword>
<protein>
    <submittedName>
        <fullName evidence="1">Uncharacterized protein</fullName>
    </submittedName>
</protein>
<evidence type="ECO:0000313" key="1">
    <source>
        <dbReference type="EMBL" id="KAG5600545.1"/>
    </source>
</evidence>
<dbReference type="AlphaFoldDB" id="A0A9J5YJP2"/>
<evidence type="ECO:0000313" key="2">
    <source>
        <dbReference type="Proteomes" id="UP000824120"/>
    </source>
</evidence>
<accession>A0A9J5YJP2</accession>
<organism evidence="1 2">
    <name type="scientific">Solanum commersonii</name>
    <name type="common">Commerson's wild potato</name>
    <name type="synonym">Commerson's nightshade</name>
    <dbReference type="NCBI Taxonomy" id="4109"/>
    <lineage>
        <taxon>Eukaryota</taxon>
        <taxon>Viridiplantae</taxon>
        <taxon>Streptophyta</taxon>
        <taxon>Embryophyta</taxon>
        <taxon>Tracheophyta</taxon>
        <taxon>Spermatophyta</taxon>
        <taxon>Magnoliopsida</taxon>
        <taxon>eudicotyledons</taxon>
        <taxon>Gunneridae</taxon>
        <taxon>Pentapetalae</taxon>
        <taxon>asterids</taxon>
        <taxon>lamiids</taxon>
        <taxon>Solanales</taxon>
        <taxon>Solanaceae</taxon>
        <taxon>Solanoideae</taxon>
        <taxon>Solaneae</taxon>
        <taxon>Solanum</taxon>
    </lineage>
</organism>
<proteinExistence type="predicted"/>
<dbReference type="Proteomes" id="UP000824120">
    <property type="component" value="Chromosome 6"/>
</dbReference>
<dbReference type="EMBL" id="JACXVP010000006">
    <property type="protein sequence ID" value="KAG5600545.1"/>
    <property type="molecule type" value="Genomic_DNA"/>
</dbReference>
<gene>
    <name evidence="1" type="ORF">H5410_031915</name>
</gene>